<protein>
    <submittedName>
        <fullName evidence="1">Uncharacterized protein</fullName>
    </submittedName>
</protein>
<proteinExistence type="predicted"/>
<accession>A0ABR7NFG4</accession>
<reference evidence="1 2" key="1">
    <citation type="submission" date="2020-08" db="EMBL/GenBank/DDBJ databases">
        <title>Genome public.</title>
        <authorList>
            <person name="Liu C."/>
            <person name="Sun Q."/>
        </authorList>
    </citation>
    <scope>NUCLEOTIDE SEQUENCE [LARGE SCALE GENOMIC DNA]</scope>
    <source>
        <strain evidence="1 2">NSJ-46</strain>
    </source>
</reference>
<name>A0ABR7NFG4_9FIRM</name>
<dbReference type="EMBL" id="JACRSZ010000025">
    <property type="protein sequence ID" value="MBC8574557.1"/>
    <property type="molecule type" value="Genomic_DNA"/>
</dbReference>
<comment type="caution">
    <text evidence="1">The sequence shown here is derived from an EMBL/GenBank/DDBJ whole genome shotgun (WGS) entry which is preliminary data.</text>
</comment>
<evidence type="ECO:0000313" key="2">
    <source>
        <dbReference type="Proteomes" id="UP000657421"/>
    </source>
</evidence>
<dbReference type="RefSeq" id="WP_249310015.1">
    <property type="nucleotide sequence ID" value="NZ_JACRSZ010000025.1"/>
</dbReference>
<dbReference type="Proteomes" id="UP000657421">
    <property type="component" value="Unassembled WGS sequence"/>
</dbReference>
<gene>
    <name evidence="1" type="ORF">H8716_16060</name>
</gene>
<organism evidence="1 2">
    <name type="scientific">Jingyaoa shaoxingensis</name>
    <dbReference type="NCBI Taxonomy" id="2763671"/>
    <lineage>
        <taxon>Bacteria</taxon>
        <taxon>Bacillati</taxon>
        <taxon>Bacillota</taxon>
        <taxon>Clostridia</taxon>
        <taxon>Lachnospirales</taxon>
        <taxon>Lachnospiraceae</taxon>
        <taxon>Jingyaoa</taxon>
    </lineage>
</organism>
<sequence length="77" mass="9258">MEKQIITAERYKVSEEYYVDVREEVAGTGERDYWLCSRSRDGKIFMYTKRYRGQRQEEAFLSDQVPTYIGRYEAALK</sequence>
<evidence type="ECO:0000313" key="1">
    <source>
        <dbReference type="EMBL" id="MBC8574557.1"/>
    </source>
</evidence>
<keyword evidence="2" id="KW-1185">Reference proteome</keyword>